<sequence>MCEKIKLDMASARGEDYWDLSTSSSTRLDFVNNDLWDGLFSPSNGLSFSSSNNVFKEQIVVDEDFDKEDGCSQRKNKPETVTSVEQQLFSSVLNESNKVSPSSQQSSSCPTVVDGSSISTNKSENTNSFDSANKISSNNSTIQLDYTRLKAEHRKLKEYFEADYKNRFKPLPIKETVRRLCNCEPTSLDLYISKKDKLDLLDEGRESGNCGLGRIVEATMEEFKIACQHKDPKKKLVSLRRCLIDGFHHPDLATERRFLQEWISLLEAHTK</sequence>
<dbReference type="GO" id="GO:0005769">
    <property type="term" value="C:early endosome"/>
    <property type="evidence" value="ECO:0007669"/>
    <property type="project" value="UniProtKB-SubCell"/>
</dbReference>
<comment type="subcellular location">
    <subcellularLocation>
        <location evidence="2">Cytoplasmic vesicle</location>
    </subcellularLocation>
    <subcellularLocation>
        <location evidence="1">Early endosome</location>
    </subcellularLocation>
    <subcellularLocation>
        <location evidence="3">Late endosome</location>
    </subcellularLocation>
</comment>
<keyword evidence="5" id="KW-0968">Cytoplasmic vesicle</keyword>
<evidence type="ECO:0000256" key="5">
    <source>
        <dbReference type="ARBA" id="ARBA00023329"/>
    </source>
</evidence>
<name>A0A1I8BQR9_MELHA</name>
<dbReference type="GO" id="GO:0007034">
    <property type="term" value="P:vacuolar transport"/>
    <property type="evidence" value="ECO:0007669"/>
    <property type="project" value="TreeGrafter"/>
</dbReference>
<dbReference type="GO" id="GO:0006886">
    <property type="term" value="P:intracellular protein transport"/>
    <property type="evidence" value="ECO:0007669"/>
    <property type="project" value="TreeGrafter"/>
</dbReference>
<dbReference type="WBParaSite" id="MhA1_Contig440.frz3.gene3">
    <property type="protein sequence ID" value="MhA1_Contig440.frz3.gene3"/>
    <property type="gene ID" value="MhA1_Contig440.frz3.gene3"/>
</dbReference>
<evidence type="ECO:0000256" key="2">
    <source>
        <dbReference type="ARBA" id="ARBA00004541"/>
    </source>
</evidence>
<evidence type="ECO:0000313" key="7">
    <source>
        <dbReference type="Proteomes" id="UP000095281"/>
    </source>
</evidence>
<keyword evidence="4" id="KW-0967">Endosome</keyword>
<evidence type="ECO:0000256" key="4">
    <source>
        <dbReference type="ARBA" id="ARBA00022753"/>
    </source>
</evidence>
<dbReference type="AlphaFoldDB" id="A0A1I8BQR9"/>
<keyword evidence="7" id="KW-1185">Reference proteome</keyword>
<evidence type="ECO:0000256" key="6">
    <source>
        <dbReference type="SAM" id="MobiDB-lite"/>
    </source>
</evidence>
<organism evidence="7 8">
    <name type="scientific">Meloidogyne hapla</name>
    <name type="common">Root-knot nematode worm</name>
    <dbReference type="NCBI Taxonomy" id="6305"/>
    <lineage>
        <taxon>Eukaryota</taxon>
        <taxon>Metazoa</taxon>
        <taxon>Ecdysozoa</taxon>
        <taxon>Nematoda</taxon>
        <taxon>Chromadorea</taxon>
        <taxon>Rhabditida</taxon>
        <taxon>Tylenchina</taxon>
        <taxon>Tylenchomorpha</taxon>
        <taxon>Tylenchoidea</taxon>
        <taxon>Meloidogynidae</taxon>
        <taxon>Meloidogyninae</taxon>
        <taxon>Meloidogyne</taxon>
    </lineage>
</organism>
<protein>
    <submittedName>
        <fullName evidence="8">Homeobox domain-containing protein</fullName>
    </submittedName>
</protein>
<evidence type="ECO:0000256" key="3">
    <source>
        <dbReference type="ARBA" id="ARBA00004603"/>
    </source>
</evidence>
<dbReference type="PANTHER" id="PTHR13364:SF6">
    <property type="entry name" value="SPERMATOGENESIS-DEFECTIVE PROTEIN 39 HOMOLOG"/>
    <property type="match status" value="1"/>
</dbReference>
<proteinExistence type="predicted"/>
<dbReference type="PANTHER" id="PTHR13364">
    <property type="entry name" value="DEFECTIVE SPERMATOGENESIS PROTEIN 39"/>
    <property type="match status" value="1"/>
</dbReference>
<accession>A0A1I8BQR9</accession>
<dbReference type="GO" id="GO:0005770">
    <property type="term" value="C:late endosome"/>
    <property type="evidence" value="ECO:0007669"/>
    <property type="project" value="UniProtKB-SubCell"/>
</dbReference>
<feature type="region of interest" description="Disordered" evidence="6">
    <location>
        <begin position="95"/>
        <end position="134"/>
    </location>
</feature>
<evidence type="ECO:0000256" key="1">
    <source>
        <dbReference type="ARBA" id="ARBA00004412"/>
    </source>
</evidence>
<evidence type="ECO:0000313" key="8">
    <source>
        <dbReference type="WBParaSite" id="MhA1_Contig440.frz3.gene3"/>
    </source>
</evidence>
<feature type="compositionally biased region" description="Polar residues" evidence="6">
    <location>
        <begin position="114"/>
        <end position="134"/>
    </location>
</feature>
<dbReference type="InterPro" id="IPR040057">
    <property type="entry name" value="Spe-39"/>
</dbReference>
<reference evidence="8" key="1">
    <citation type="submission" date="2016-11" db="UniProtKB">
        <authorList>
            <consortium name="WormBaseParasite"/>
        </authorList>
    </citation>
    <scope>IDENTIFICATION</scope>
</reference>
<dbReference type="Proteomes" id="UP000095281">
    <property type="component" value="Unplaced"/>
</dbReference>